<dbReference type="Pfam" id="PF23856">
    <property type="entry name" value="DUF7219"/>
    <property type="match status" value="1"/>
</dbReference>
<evidence type="ECO:0008006" key="4">
    <source>
        <dbReference type="Google" id="ProtNLM"/>
    </source>
</evidence>
<dbReference type="EMBL" id="CP051167">
    <property type="protein sequence ID" value="QIZ73252.1"/>
    <property type="molecule type" value="Genomic_DNA"/>
</dbReference>
<evidence type="ECO:0000313" key="2">
    <source>
        <dbReference type="EMBL" id="QIZ73252.1"/>
    </source>
</evidence>
<name>A0A6H1U306_9CYAN</name>
<accession>A0A6H1U306</accession>
<dbReference type="RefSeq" id="WP_168571398.1">
    <property type="nucleotide sequence ID" value="NZ_CP051167.1"/>
</dbReference>
<protein>
    <recommendedName>
        <fullName evidence="4">Isopropylmalate/homocitrate/citramalate synthases</fullName>
    </recommendedName>
</protein>
<dbReference type="Proteomes" id="UP000500857">
    <property type="component" value="Chromosome"/>
</dbReference>
<keyword evidence="3" id="KW-1185">Reference proteome</keyword>
<dbReference type="KEGG" id="oxy:HCG48_23825"/>
<dbReference type="InterPro" id="IPR055643">
    <property type="entry name" value="DUF7219"/>
</dbReference>
<evidence type="ECO:0000256" key="1">
    <source>
        <dbReference type="SAM" id="MobiDB-lite"/>
    </source>
</evidence>
<sequence>MNSYDFFYPRSRYRGPFTPENLVFDANLQEFAQKVTTISCLETGGKLSPEQAYNEIEALWQKLQTAKQELGIGDNGHDGRSQPRGGGAR</sequence>
<reference evidence="2 3" key="1">
    <citation type="submission" date="2020-04" db="EMBL/GenBank/DDBJ databases">
        <authorList>
            <person name="Basu S."/>
            <person name="Maruthanayagam V."/>
            <person name="Chakraborty S."/>
            <person name="Pramanik A."/>
            <person name="Mukherjee J."/>
            <person name="Brink B."/>
        </authorList>
    </citation>
    <scope>NUCLEOTIDE SEQUENCE [LARGE SCALE GENOMIC DNA]</scope>
    <source>
        <strain evidence="2 3">AP17</strain>
    </source>
</reference>
<organism evidence="2 3">
    <name type="scientific">Oxynema aestuarii AP17</name>
    <dbReference type="NCBI Taxonomy" id="2064643"/>
    <lineage>
        <taxon>Bacteria</taxon>
        <taxon>Bacillati</taxon>
        <taxon>Cyanobacteriota</taxon>
        <taxon>Cyanophyceae</taxon>
        <taxon>Oscillatoriophycideae</taxon>
        <taxon>Oscillatoriales</taxon>
        <taxon>Oscillatoriaceae</taxon>
        <taxon>Oxynema</taxon>
        <taxon>Oxynema aestuarii</taxon>
    </lineage>
</organism>
<evidence type="ECO:0000313" key="3">
    <source>
        <dbReference type="Proteomes" id="UP000500857"/>
    </source>
</evidence>
<proteinExistence type="predicted"/>
<gene>
    <name evidence="2" type="ORF">HCG48_23825</name>
</gene>
<feature type="region of interest" description="Disordered" evidence="1">
    <location>
        <begin position="69"/>
        <end position="89"/>
    </location>
</feature>
<dbReference type="AlphaFoldDB" id="A0A6H1U306"/>